<sequence length="76" mass="8435">MARKSHRRRSVTLEQLLAASERLRGLHDQLSADGYVTKSGRLYGCRDGSYTVRLVMRNRSAMVSTVALTIQGVVLA</sequence>
<evidence type="ECO:0000313" key="2">
    <source>
        <dbReference type="Proteomes" id="UP000577362"/>
    </source>
</evidence>
<name>A0A840BYK6_9HYPH</name>
<comment type="caution">
    <text evidence="1">The sequence shown here is derived from an EMBL/GenBank/DDBJ whole genome shotgun (WGS) entry which is preliminary data.</text>
</comment>
<gene>
    <name evidence="1" type="ORF">GGR16_003248</name>
</gene>
<organism evidence="1 2">
    <name type="scientific">Chelatococcus caeni</name>
    <dbReference type="NCBI Taxonomy" id="1348468"/>
    <lineage>
        <taxon>Bacteria</taxon>
        <taxon>Pseudomonadati</taxon>
        <taxon>Pseudomonadota</taxon>
        <taxon>Alphaproteobacteria</taxon>
        <taxon>Hyphomicrobiales</taxon>
        <taxon>Chelatococcaceae</taxon>
        <taxon>Chelatococcus</taxon>
    </lineage>
</organism>
<proteinExistence type="predicted"/>
<dbReference type="EMBL" id="JACIEN010000003">
    <property type="protein sequence ID" value="MBB4018214.1"/>
    <property type="molecule type" value="Genomic_DNA"/>
</dbReference>
<accession>A0A840BYK6</accession>
<evidence type="ECO:0000313" key="1">
    <source>
        <dbReference type="EMBL" id="MBB4018214.1"/>
    </source>
</evidence>
<keyword evidence="2" id="KW-1185">Reference proteome</keyword>
<dbReference type="AlphaFoldDB" id="A0A840BYK6"/>
<reference evidence="1 2" key="1">
    <citation type="submission" date="2020-08" db="EMBL/GenBank/DDBJ databases">
        <title>Genomic Encyclopedia of Type Strains, Phase IV (KMG-IV): sequencing the most valuable type-strain genomes for metagenomic binning, comparative biology and taxonomic classification.</title>
        <authorList>
            <person name="Goeker M."/>
        </authorList>
    </citation>
    <scope>NUCLEOTIDE SEQUENCE [LARGE SCALE GENOMIC DNA]</scope>
    <source>
        <strain evidence="1 2">DSM 103737</strain>
    </source>
</reference>
<dbReference type="RefSeq" id="WP_183317209.1">
    <property type="nucleotide sequence ID" value="NZ_JACIEN010000003.1"/>
</dbReference>
<protein>
    <submittedName>
        <fullName evidence="1">Uncharacterized protein</fullName>
    </submittedName>
</protein>
<dbReference type="Proteomes" id="UP000577362">
    <property type="component" value="Unassembled WGS sequence"/>
</dbReference>